<feature type="transmembrane region" description="Helical" evidence="6">
    <location>
        <begin position="153"/>
        <end position="171"/>
    </location>
</feature>
<feature type="transmembrane region" description="Helical" evidence="6">
    <location>
        <begin position="80"/>
        <end position="97"/>
    </location>
</feature>
<dbReference type="GO" id="GO:0005886">
    <property type="term" value="C:plasma membrane"/>
    <property type="evidence" value="ECO:0007669"/>
    <property type="project" value="UniProtKB-SubCell"/>
</dbReference>
<evidence type="ECO:0000313" key="9">
    <source>
        <dbReference type="Proteomes" id="UP000255102"/>
    </source>
</evidence>
<dbReference type="PANTHER" id="PTHR36115:SF10">
    <property type="entry name" value="RDD DOMAIN-CONTAINING PROTEIN"/>
    <property type="match status" value="1"/>
</dbReference>
<reference evidence="8 9" key="1">
    <citation type="submission" date="2018-06" db="EMBL/GenBank/DDBJ databases">
        <authorList>
            <consortium name="Pathogen Informatics"/>
            <person name="Doyle S."/>
        </authorList>
    </citation>
    <scope>NUCLEOTIDE SEQUENCE [LARGE SCALE GENOMIC DNA]</scope>
    <source>
        <strain evidence="8 9">NCTC11227</strain>
    </source>
</reference>
<name>A0A378PHK7_9GAMM</name>
<dbReference type="Pfam" id="PF06271">
    <property type="entry name" value="RDD"/>
    <property type="match status" value="1"/>
</dbReference>
<dbReference type="PANTHER" id="PTHR36115">
    <property type="entry name" value="PROLINE-RICH ANTIGEN HOMOLOG-RELATED"/>
    <property type="match status" value="1"/>
</dbReference>
<keyword evidence="2" id="KW-1003">Cell membrane</keyword>
<proteinExistence type="predicted"/>
<gene>
    <name evidence="8" type="ORF">NCTC11227_00229</name>
</gene>
<evidence type="ECO:0000256" key="4">
    <source>
        <dbReference type="ARBA" id="ARBA00022989"/>
    </source>
</evidence>
<dbReference type="AlphaFoldDB" id="A0A378PHK7"/>
<protein>
    <submittedName>
        <fullName evidence="8">RDD family</fullName>
    </submittedName>
</protein>
<feature type="domain" description="RDD" evidence="7">
    <location>
        <begin position="24"/>
        <end position="184"/>
    </location>
</feature>
<evidence type="ECO:0000256" key="6">
    <source>
        <dbReference type="SAM" id="Phobius"/>
    </source>
</evidence>
<keyword evidence="3 6" id="KW-0812">Transmembrane</keyword>
<evidence type="ECO:0000256" key="2">
    <source>
        <dbReference type="ARBA" id="ARBA00022475"/>
    </source>
</evidence>
<feature type="transmembrane region" description="Helical" evidence="6">
    <location>
        <begin position="130"/>
        <end position="147"/>
    </location>
</feature>
<organism evidence="8 9">
    <name type="scientific">Moraxella ovis</name>
    <dbReference type="NCBI Taxonomy" id="29433"/>
    <lineage>
        <taxon>Bacteria</taxon>
        <taxon>Pseudomonadati</taxon>
        <taxon>Pseudomonadota</taxon>
        <taxon>Gammaproteobacteria</taxon>
        <taxon>Moraxellales</taxon>
        <taxon>Moraxellaceae</taxon>
        <taxon>Moraxella</taxon>
    </lineage>
</organism>
<dbReference type="InterPro" id="IPR010432">
    <property type="entry name" value="RDD"/>
</dbReference>
<keyword evidence="5 6" id="KW-0472">Membrane</keyword>
<dbReference type="EMBL" id="UGPW01000001">
    <property type="protein sequence ID" value="STY86255.1"/>
    <property type="molecule type" value="Genomic_DNA"/>
</dbReference>
<evidence type="ECO:0000259" key="7">
    <source>
        <dbReference type="Pfam" id="PF06271"/>
    </source>
</evidence>
<dbReference type="Proteomes" id="UP000255102">
    <property type="component" value="Unassembled WGS sequence"/>
</dbReference>
<dbReference type="STRING" id="29433.MOVS_01110"/>
<evidence type="ECO:0000313" key="8">
    <source>
        <dbReference type="EMBL" id="STY86255.1"/>
    </source>
</evidence>
<dbReference type="InterPro" id="IPR051791">
    <property type="entry name" value="Pra-immunoreactive"/>
</dbReference>
<feature type="transmembrane region" description="Helical" evidence="6">
    <location>
        <begin position="37"/>
        <end position="60"/>
    </location>
</feature>
<evidence type="ECO:0000256" key="3">
    <source>
        <dbReference type="ARBA" id="ARBA00022692"/>
    </source>
</evidence>
<comment type="subcellular location">
    <subcellularLocation>
        <location evidence="1">Cell membrane</location>
        <topology evidence="1">Multi-pass membrane protein</topology>
    </subcellularLocation>
</comment>
<evidence type="ECO:0000256" key="5">
    <source>
        <dbReference type="ARBA" id="ARBA00023136"/>
    </source>
</evidence>
<accession>A0A378PHK7</accession>
<sequence length="208" mass="23137">MTKSMKPTKAPKIATQRDEPVVIASPMARLMTMLYDGMLILAMLFLVGLILSVVGTMMFVDVGTTAQDAKELPKWYQNGVMTPAFVLTLVGFYGIFWRKSGQTLGMQTWRLKTVNADGYLMTWGDSFKRIIGACLLPLLCALVGALIHGSRLAVLFSALVGLLFNYAFCWFNRRGLAAHDILSNTMTLKVPKYEHEGIFSSLKKKTKN</sequence>
<keyword evidence="4 6" id="KW-1133">Transmembrane helix</keyword>
<evidence type="ECO:0000256" key="1">
    <source>
        <dbReference type="ARBA" id="ARBA00004651"/>
    </source>
</evidence>